<evidence type="ECO:0000256" key="1">
    <source>
        <dbReference type="SAM" id="SignalP"/>
    </source>
</evidence>
<dbReference type="EMBL" id="AFNW01000608">
    <property type="protein sequence ID" value="EKJ68236.1"/>
    <property type="molecule type" value="Genomic_DNA"/>
</dbReference>
<dbReference type="AlphaFoldDB" id="K3UA70"/>
<keyword evidence="3" id="KW-1185">Reference proteome</keyword>
<protein>
    <recommendedName>
        <fullName evidence="4">Ecp2 effector protein domain-containing protein</fullName>
    </recommendedName>
</protein>
<keyword evidence="1" id="KW-0732">Signal</keyword>
<dbReference type="eggNOG" id="ENOG502RPD0">
    <property type="taxonomic scope" value="Eukaryota"/>
</dbReference>
<organism evidence="2 3">
    <name type="scientific">Fusarium pseudograminearum (strain CS3096)</name>
    <name type="common">Wheat and barley crown-rot fungus</name>
    <dbReference type="NCBI Taxonomy" id="1028729"/>
    <lineage>
        <taxon>Eukaryota</taxon>
        <taxon>Fungi</taxon>
        <taxon>Dikarya</taxon>
        <taxon>Ascomycota</taxon>
        <taxon>Pezizomycotina</taxon>
        <taxon>Sordariomycetes</taxon>
        <taxon>Hypocreomycetidae</taxon>
        <taxon>Hypocreales</taxon>
        <taxon>Nectriaceae</taxon>
        <taxon>Fusarium</taxon>
    </lineage>
</organism>
<feature type="chain" id="PRO_5003869154" description="Ecp2 effector protein domain-containing protein" evidence="1">
    <location>
        <begin position="23"/>
        <end position="198"/>
    </location>
</feature>
<comment type="caution">
    <text evidence="2">The sequence shown here is derived from an EMBL/GenBank/DDBJ whole genome shotgun (WGS) entry which is preliminary data.</text>
</comment>
<dbReference type="RefSeq" id="XP_009262967.1">
    <property type="nucleotide sequence ID" value="XM_009264692.1"/>
</dbReference>
<evidence type="ECO:0000313" key="3">
    <source>
        <dbReference type="Proteomes" id="UP000007978"/>
    </source>
</evidence>
<dbReference type="KEGG" id="fpu:FPSE_11575"/>
<proteinExistence type="predicted"/>
<dbReference type="HOGENOM" id="CLU_110367_0_0_1"/>
<dbReference type="Proteomes" id="UP000007978">
    <property type="component" value="Chromosome 2"/>
</dbReference>
<sequence length="198" mass="21783">MSTMKLTILATSFLHAVVAVSATVLPEQPKLADGLYKSYLDDAGNEVTHFVPWDQLGNSTYVPTVQVLPSPTVNKRSILVKRKEGCHPNVNRPSSETDQANKCLIDSFSNDPIVTTANGYKRFSCVKGNSLSYICSYNRGPVLGPGSTTRKWKSDIKGSWDYVKRTLCGINRLGYAQVINGEGDVTAGYTYNGDKYCW</sequence>
<evidence type="ECO:0008006" key="4">
    <source>
        <dbReference type="Google" id="ProtNLM"/>
    </source>
</evidence>
<dbReference type="GeneID" id="20370192"/>
<name>K3UA70_FUSPC</name>
<gene>
    <name evidence="2" type="ORF">FPSE_11575</name>
</gene>
<reference evidence="2 3" key="1">
    <citation type="journal article" date="2012" name="PLoS Pathog.">
        <title>Comparative pathogenomics reveals horizontally acquired novel virulence genes in fungi infecting cereal hosts.</title>
        <authorList>
            <person name="Gardiner D.M."/>
            <person name="McDonald M.C."/>
            <person name="Covarelli L."/>
            <person name="Solomon P.S."/>
            <person name="Rusu A.G."/>
            <person name="Marshall M."/>
            <person name="Kazan K."/>
            <person name="Chakraborty S."/>
            <person name="McDonald B.A."/>
            <person name="Manners J.M."/>
        </authorList>
    </citation>
    <scope>NUCLEOTIDE SEQUENCE [LARGE SCALE GENOMIC DNA]</scope>
    <source>
        <strain evidence="2 3">CS3096</strain>
    </source>
</reference>
<evidence type="ECO:0000313" key="2">
    <source>
        <dbReference type="EMBL" id="EKJ68236.1"/>
    </source>
</evidence>
<feature type="signal peptide" evidence="1">
    <location>
        <begin position="1"/>
        <end position="22"/>
    </location>
</feature>
<dbReference type="OrthoDB" id="4968808at2759"/>
<accession>K3UA70</accession>